<evidence type="ECO:0000313" key="2">
    <source>
        <dbReference type="Proteomes" id="UP000218554"/>
    </source>
</evidence>
<dbReference type="KEGG" id="pfuw:KF707C_23340"/>
<protein>
    <submittedName>
        <fullName evidence="1">Uncharacterized protein</fullName>
    </submittedName>
</protein>
<reference evidence="1 2" key="2">
    <citation type="journal article" date="2017" name="Int. J. Syst. Evol. Microbiol.">
        <title>Pseudomonas furukawaii sp. nov., a polychlorinated biphenyl-degrading bacterium isolated from biphenyl-contaminated soil in Japan.</title>
        <authorList>
            <person name="Kimura N."/>
            <person name="Watanabe T."/>
            <person name="Suenaga H."/>
            <person name="Fujihara H."/>
            <person name="Futagami T."/>
            <person name="Goto M."/>
            <person name="Hanada S."/>
            <person name="Hirose J."/>
        </authorList>
    </citation>
    <scope>NUCLEOTIDE SEQUENCE [LARGE SCALE GENOMIC DNA]</scope>
    <source>
        <strain evidence="2">DSM 10086 / NBRC 110670 / KF707</strain>
    </source>
</reference>
<gene>
    <name evidence="1" type="ORF">KF707C_23340</name>
</gene>
<proteinExistence type="predicted"/>
<dbReference type="AlphaFoldDB" id="A0AAD1FFD1"/>
<reference evidence="2" key="1">
    <citation type="submission" date="2015-05" db="EMBL/GenBank/DDBJ databases">
        <title>Draft genome sequencing of a biphenyl-degrading bacterium, Pseudomonas balearica KF707 (=NBRC110670).</title>
        <authorList>
            <person name="Kimura N."/>
            <person name="Hirose J."/>
            <person name="Watanabe T."/>
            <person name="Suenaga H."/>
            <person name="Fujihara H."/>
            <person name="Noguchi M."/>
            <person name="Hashimoto M."/>
            <person name="Shimodaira J."/>
            <person name="Tsuchikane K."/>
            <person name="Hosoyama A."/>
            <person name="Yamazoe A."/>
            <person name="Fujita N."/>
            <person name="Furukawa K."/>
        </authorList>
    </citation>
    <scope>NUCLEOTIDE SEQUENCE [LARGE SCALE GENOMIC DNA]</scope>
    <source>
        <strain evidence="2">DSM 10086 / NBRC 110670 / KF707</strain>
    </source>
</reference>
<sequence>MRAEICSPSLPLWSAGELAVRANPLCARATGCGWLPNRWKRRRKHRPGRE</sequence>
<evidence type="ECO:0000313" key="1">
    <source>
        <dbReference type="EMBL" id="BAU74022.1"/>
    </source>
</evidence>
<dbReference type="Proteomes" id="UP000218554">
    <property type="component" value="Chromosome"/>
</dbReference>
<keyword evidence="2" id="KW-1185">Reference proteome</keyword>
<name>A0AAD1FFD1_METFU</name>
<organism evidence="1 2">
    <name type="scientific">Metapseudomonas furukawaii</name>
    <name type="common">Pseudomonas furukawaii</name>
    <dbReference type="NCBI Taxonomy" id="1149133"/>
    <lineage>
        <taxon>Bacteria</taxon>
        <taxon>Pseudomonadati</taxon>
        <taxon>Pseudomonadota</taxon>
        <taxon>Gammaproteobacteria</taxon>
        <taxon>Pseudomonadales</taxon>
        <taxon>Pseudomonadaceae</taxon>
        <taxon>Metapseudomonas</taxon>
    </lineage>
</organism>
<accession>A0AAD1FFD1</accession>
<dbReference type="EMBL" id="AP014862">
    <property type="protein sequence ID" value="BAU74022.1"/>
    <property type="molecule type" value="Genomic_DNA"/>
</dbReference>